<evidence type="ECO:0000313" key="1">
    <source>
        <dbReference type="EMBL" id="KXB67423.1"/>
    </source>
</evidence>
<dbReference type="EMBL" id="LSDD01000065">
    <property type="protein sequence ID" value="KXB67423.1"/>
    <property type="molecule type" value="Genomic_DNA"/>
</dbReference>
<dbReference type="RefSeq" id="WP_156436645.1">
    <property type="nucleotide sequence ID" value="NZ_KQ960054.1"/>
</dbReference>
<name>A0A134AI59_9FUSO</name>
<comment type="caution">
    <text evidence="1">The sequence shown here is derived from an EMBL/GenBank/DDBJ whole genome shotgun (WGS) entry which is preliminary data.</text>
</comment>
<organism evidence="1 2">
    <name type="scientific">Leptotrichia wadei</name>
    <dbReference type="NCBI Taxonomy" id="157687"/>
    <lineage>
        <taxon>Bacteria</taxon>
        <taxon>Fusobacteriati</taxon>
        <taxon>Fusobacteriota</taxon>
        <taxon>Fusobacteriia</taxon>
        <taxon>Fusobacteriales</taxon>
        <taxon>Leptotrichiaceae</taxon>
        <taxon>Leptotrichia</taxon>
    </lineage>
</organism>
<sequence length="47" mass="5809">MFEDNFVRLLWKRYENTKDRYSAMILMLFYSGMRSADLLRIENKKLT</sequence>
<gene>
    <name evidence="1" type="ORF">HMPREF3180_00930</name>
</gene>
<dbReference type="STRING" id="157687.HMPREF3180_00930"/>
<accession>A0A134AI59</accession>
<dbReference type="Proteomes" id="UP000070483">
    <property type="component" value="Unassembled WGS sequence"/>
</dbReference>
<dbReference type="AlphaFoldDB" id="A0A134AI59"/>
<dbReference type="PATRIC" id="fig|157687.3.peg.926"/>
<proteinExistence type="predicted"/>
<evidence type="ECO:0008006" key="3">
    <source>
        <dbReference type="Google" id="ProtNLM"/>
    </source>
</evidence>
<evidence type="ECO:0000313" key="2">
    <source>
        <dbReference type="Proteomes" id="UP000070483"/>
    </source>
</evidence>
<protein>
    <recommendedName>
        <fullName evidence="3">Tyr recombinase domain-containing protein</fullName>
    </recommendedName>
</protein>
<keyword evidence="2" id="KW-1185">Reference proteome</keyword>
<reference evidence="2" key="1">
    <citation type="submission" date="2016-01" db="EMBL/GenBank/DDBJ databases">
        <authorList>
            <person name="Mitreva M."/>
            <person name="Pepin K.H."/>
            <person name="Mihindukulasuriya K.A."/>
            <person name="Fulton R."/>
            <person name="Fronick C."/>
            <person name="O'Laughlin M."/>
            <person name="Miner T."/>
            <person name="Herter B."/>
            <person name="Rosa B.A."/>
            <person name="Cordes M."/>
            <person name="Tomlinson C."/>
            <person name="Wollam A."/>
            <person name="Palsikar V.B."/>
            <person name="Mardis E.R."/>
            <person name="Wilson R.K."/>
        </authorList>
    </citation>
    <scope>NUCLEOTIDE SEQUENCE [LARGE SCALE GENOMIC DNA]</scope>
    <source>
        <strain evidence="2">KA00185</strain>
    </source>
</reference>